<proteinExistence type="predicted"/>
<accession>A0ACB8UC32</accession>
<keyword evidence="2" id="KW-1185">Reference proteome</keyword>
<dbReference type="EMBL" id="MU274904">
    <property type="protein sequence ID" value="KAI0091830.1"/>
    <property type="molecule type" value="Genomic_DNA"/>
</dbReference>
<gene>
    <name evidence="1" type="ORF">BDY19DRAFT_990604</name>
</gene>
<evidence type="ECO:0000313" key="1">
    <source>
        <dbReference type="EMBL" id="KAI0091830.1"/>
    </source>
</evidence>
<protein>
    <submittedName>
        <fullName evidence="1">Uncharacterized protein</fullName>
    </submittedName>
</protein>
<sequence>MSMLDTPTSAGLASDTTRKQGASLFDSLNTTRHNLKPEWGPLEHLAYYSEPSIPTDLAWGRELFLKKNRHNRWVAHPAPLEYLVQACIALGKEAELSNADVITWRGLLVKLMAGKRVDIKFYNVNDTLYLVEYDPKPHYDASLASTSGRSETAITDMGLRQFAPGQWIKVGIFLRWTYGNALYVEN</sequence>
<comment type="caution">
    <text evidence="1">The sequence shown here is derived from an EMBL/GenBank/DDBJ whole genome shotgun (WGS) entry which is preliminary data.</text>
</comment>
<organism evidence="1 2">
    <name type="scientific">Irpex rosettiformis</name>
    <dbReference type="NCBI Taxonomy" id="378272"/>
    <lineage>
        <taxon>Eukaryota</taxon>
        <taxon>Fungi</taxon>
        <taxon>Dikarya</taxon>
        <taxon>Basidiomycota</taxon>
        <taxon>Agaricomycotina</taxon>
        <taxon>Agaricomycetes</taxon>
        <taxon>Polyporales</taxon>
        <taxon>Irpicaceae</taxon>
        <taxon>Irpex</taxon>
    </lineage>
</organism>
<evidence type="ECO:0000313" key="2">
    <source>
        <dbReference type="Proteomes" id="UP001055072"/>
    </source>
</evidence>
<dbReference type="Proteomes" id="UP001055072">
    <property type="component" value="Unassembled WGS sequence"/>
</dbReference>
<reference evidence="1" key="1">
    <citation type="journal article" date="2021" name="Environ. Microbiol.">
        <title>Gene family expansions and transcriptome signatures uncover fungal adaptations to wood decay.</title>
        <authorList>
            <person name="Hage H."/>
            <person name="Miyauchi S."/>
            <person name="Viragh M."/>
            <person name="Drula E."/>
            <person name="Min B."/>
            <person name="Chaduli D."/>
            <person name="Navarro D."/>
            <person name="Favel A."/>
            <person name="Norest M."/>
            <person name="Lesage-Meessen L."/>
            <person name="Balint B."/>
            <person name="Merenyi Z."/>
            <person name="de Eugenio L."/>
            <person name="Morin E."/>
            <person name="Martinez A.T."/>
            <person name="Baldrian P."/>
            <person name="Stursova M."/>
            <person name="Martinez M.J."/>
            <person name="Novotny C."/>
            <person name="Magnuson J.K."/>
            <person name="Spatafora J.W."/>
            <person name="Maurice S."/>
            <person name="Pangilinan J."/>
            <person name="Andreopoulos W."/>
            <person name="LaButti K."/>
            <person name="Hundley H."/>
            <person name="Na H."/>
            <person name="Kuo A."/>
            <person name="Barry K."/>
            <person name="Lipzen A."/>
            <person name="Henrissat B."/>
            <person name="Riley R."/>
            <person name="Ahrendt S."/>
            <person name="Nagy L.G."/>
            <person name="Grigoriev I.V."/>
            <person name="Martin F."/>
            <person name="Rosso M.N."/>
        </authorList>
    </citation>
    <scope>NUCLEOTIDE SEQUENCE</scope>
    <source>
        <strain evidence="1">CBS 384.51</strain>
    </source>
</reference>
<name>A0ACB8UC32_9APHY</name>